<proteinExistence type="predicted"/>
<comment type="caution">
    <text evidence="2">The sequence shown here is derived from an EMBL/GenBank/DDBJ whole genome shotgun (WGS) entry which is preliminary data.</text>
</comment>
<keyword evidence="1" id="KW-0472">Membrane</keyword>
<dbReference type="InterPro" id="IPR042432">
    <property type="entry name" value="Coa1_fungi"/>
</dbReference>
<dbReference type="Proteomes" id="UP000054454">
    <property type="component" value="Unassembled WGS sequence"/>
</dbReference>
<dbReference type="AlphaFoldDB" id="A0A0W4ZED9"/>
<gene>
    <name evidence="2" type="ORF">T552_02753</name>
</gene>
<organism evidence="2 3">
    <name type="scientific">Pneumocystis carinii (strain B80)</name>
    <name type="common">Rat pneumocystis pneumonia agent</name>
    <name type="synonym">Pneumocystis carinii f. sp. carinii</name>
    <dbReference type="NCBI Taxonomy" id="1408658"/>
    <lineage>
        <taxon>Eukaryota</taxon>
        <taxon>Fungi</taxon>
        <taxon>Dikarya</taxon>
        <taxon>Ascomycota</taxon>
        <taxon>Taphrinomycotina</taxon>
        <taxon>Pneumocystomycetes</taxon>
        <taxon>Pneumocystaceae</taxon>
        <taxon>Pneumocystis</taxon>
    </lineage>
</organism>
<accession>A0A0W4ZED9</accession>
<evidence type="ECO:0000313" key="3">
    <source>
        <dbReference type="Proteomes" id="UP000054454"/>
    </source>
</evidence>
<dbReference type="Pfam" id="PF08695">
    <property type="entry name" value="Coa1"/>
    <property type="match status" value="1"/>
</dbReference>
<sequence>MNYLYMNFRNHSLFTLVKPFGILRRTVTCISQSTKQVNQRFRYQTTYSSPNILSQKRKIIYVIAGITIWGLVLGVSFNYQRYCSPVISYLMYQLKRSPTAEIYLGKNINFSSKLPWIHGRINHVKGRIDISFRVSGSEDSAIVKFKSVRKEKSTDWVVLEWTVSPNKNCKEISLLDELTLLNK</sequence>
<dbReference type="InterPro" id="IPR014807">
    <property type="entry name" value="Coa1"/>
</dbReference>
<dbReference type="GeneID" id="28937486"/>
<evidence type="ECO:0000256" key="1">
    <source>
        <dbReference type="SAM" id="Phobius"/>
    </source>
</evidence>
<keyword evidence="1" id="KW-1133">Transmembrane helix</keyword>
<keyword evidence="1" id="KW-0812">Transmembrane</keyword>
<dbReference type="VEuPathDB" id="FungiDB:T552_02753"/>
<evidence type="ECO:0000313" key="2">
    <source>
        <dbReference type="EMBL" id="KTW26749.1"/>
    </source>
</evidence>
<dbReference type="GO" id="GO:0005743">
    <property type="term" value="C:mitochondrial inner membrane"/>
    <property type="evidence" value="ECO:0007669"/>
    <property type="project" value="TreeGrafter"/>
</dbReference>
<feature type="transmembrane region" description="Helical" evidence="1">
    <location>
        <begin position="59"/>
        <end position="79"/>
    </location>
</feature>
<name>A0A0W4ZED9_PNEC8</name>
<dbReference type="PANTHER" id="PTHR28523:SF1">
    <property type="entry name" value="CYTOCHROME C OXIDASE ASSEMBLY FACTOR 1"/>
    <property type="match status" value="1"/>
</dbReference>
<protein>
    <submittedName>
        <fullName evidence="2">Uncharacterized protein</fullName>
    </submittedName>
</protein>
<dbReference type="PANTHER" id="PTHR28523">
    <property type="entry name" value="CYTOCHROME C OXIDASE ASSEMBLY FACTOR 1"/>
    <property type="match status" value="1"/>
</dbReference>
<dbReference type="OrthoDB" id="2100652at2759"/>
<reference evidence="3" key="1">
    <citation type="journal article" date="2016" name="Nat. Commun.">
        <title>Genome analysis of three Pneumocystis species reveals adaptation mechanisms to life exclusively in mammalian hosts.</title>
        <authorList>
            <person name="Ma L."/>
            <person name="Chen Z."/>
            <person name="Huang D.W."/>
            <person name="Kutty G."/>
            <person name="Ishihara M."/>
            <person name="Wang H."/>
            <person name="Abouelleil A."/>
            <person name="Bishop L."/>
            <person name="Davey E."/>
            <person name="Deng R."/>
            <person name="Deng X."/>
            <person name="Fan L."/>
            <person name="Fantoni G."/>
            <person name="Fitzgerald M."/>
            <person name="Gogineni E."/>
            <person name="Goldberg J.M."/>
            <person name="Handley G."/>
            <person name="Hu X."/>
            <person name="Huber C."/>
            <person name="Jiao X."/>
            <person name="Jones K."/>
            <person name="Levin J.Z."/>
            <person name="Liu Y."/>
            <person name="Macdonald P."/>
            <person name="Melnikov A."/>
            <person name="Raley C."/>
            <person name="Sassi M."/>
            <person name="Sherman B.T."/>
            <person name="Song X."/>
            <person name="Sykes S."/>
            <person name="Tran B."/>
            <person name="Walsh L."/>
            <person name="Xia Y."/>
            <person name="Yang J."/>
            <person name="Young S."/>
            <person name="Zeng Q."/>
            <person name="Zheng X."/>
            <person name="Stephens R."/>
            <person name="Nusbaum C."/>
            <person name="Birren B.W."/>
            <person name="Azadi P."/>
            <person name="Lempicki R.A."/>
            <person name="Cuomo C.A."/>
            <person name="Kovacs J.A."/>
        </authorList>
    </citation>
    <scope>NUCLEOTIDE SEQUENCE [LARGE SCALE GENOMIC DNA]</scope>
    <source>
        <strain evidence="3">B80</strain>
    </source>
</reference>
<keyword evidence="3" id="KW-1185">Reference proteome</keyword>
<dbReference type="EMBL" id="LFVZ01000012">
    <property type="protein sequence ID" value="KTW26749.1"/>
    <property type="molecule type" value="Genomic_DNA"/>
</dbReference>
<dbReference type="GO" id="GO:0033617">
    <property type="term" value="P:mitochondrial respiratory chain complex IV assembly"/>
    <property type="evidence" value="ECO:0007669"/>
    <property type="project" value="InterPro"/>
</dbReference>
<dbReference type="RefSeq" id="XP_018225084.1">
    <property type="nucleotide sequence ID" value="XM_018371283.1"/>
</dbReference>